<name>A0AAN7TAN9_9PEZI</name>
<dbReference type="InterPro" id="IPR000008">
    <property type="entry name" value="C2_dom"/>
</dbReference>
<protein>
    <recommendedName>
        <fullName evidence="2">C2 domain-containing protein</fullName>
    </recommendedName>
</protein>
<feature type="compositionally biased region" description="Polar residues" evidence="1">
    <location>
        <begin position="231"/>
        <end position="248"/>
    </location>
</feature>
<sequence length="1019" mass="109914">MASQAVPLQHGPHAAGIFADMTVDGPEIGTLVLVIDRAKNLPNRRSMGKQSAYCAARVGKEAKKTETDKRGGQTPKWDQELRFTIHESPDYQQFKLSVFSEDKRTDLVGEAWVSLIEVVVPGGGKSDLWQPLMCKGKYAGEIRIELTYYDARPKPEKAMIEDELRSSVGGSRVKRRPLPTNPASGSGSLTPNTVGEVGTAMPGRAKHGPRDFRTPGRANSLPPESAAPVPLQSQPKANSNMYGTSPQFPAQHMPPDQYYEEPEQQYHTGPQQMYHDEPQQCPPQQSQQLYNEPYQQPDFLPQLPPSSRHRESGHQRTGSRQARPGQPALIPPRPQSHMSLPHSQSMPIVPSQHRRPELYDEYQQGLSTDFPEPIPDMDYQHQQLRQRRTDVPPGWQEEYDDPYNDRPRTAESDGGGAPPPPPPMHSISAPAVPQYATSQHSTPAASPYHATQPNGRHNSVPNASSLQQLERRYGNGGYAQQTPSPIQPGRGRSTDFYAGSPTEHSPYGSPAPPSPYGRSPGTARSRQNLSDQSYNGTPSSRQQPHPLSQEVPRPRSRSPMPAYAPQHARAPSPNTYVAQPRSRSPLPYTHPRAPSPQPYAQSNPPYQADYQNRSDGAPMIKPRAISPRPPPLGPIPDGRPTSGGRSSYSLQFPVRAFESGDNSPLSTSQRGLPSSTNHTTPRRKLTSSSASALPSPLDTTATSRASPGSVPFSPDDFAMHNPNSPAAGPQEAPRGPIVNWHGQEIDPSDHLPVDSWAPEPKKKTPTKTYGLGRDRDFGPRTTPGGSTSGARAMGRDNVITVRMKSASASGSPAPASSASAPRVPSPLPSIAGSPGGGRNRLVKNNNNDRPHYRSNSAIVEPLAERHNFNGTIPDPYAQGQGREYSSSGFFGNERGGLPPSLPPKIPVERAGSGYEQRLIGGYGDQSGYGGHGNPELGYAGDGGNGYDDGYGDDALAREIGSIDIGGASSPYGSGRETRYEGRTAGGTAGAGRGGYGSAHVAYVPVKSQRDRGPGQGSYY</sequence>
<feature type="compositionally biased region" description="Gly residues" evidence="1">
    <location>
        <begin position="983"/>
        <end position="996"/>
    </location>
</feature>
<evidence type="ECO:0000259" key="2">
    <source>
        <dbReference type="PROSITE" id="PS50004"/>
    </source>
</evidence>
<accession>A0AAN7TAN9</accession>
<evidence type="ECO:0000256" key="1">
    <source>
        <dbReference type="SAM" id="MobiDB-lite"/>
    </source>
</evidence>
<comment type="caution">
    <text evidence="3">The sequence shown here is derived from an EMBL/GenBank/DDBJ whole genome shotgun (WGS) entry which is preliminary data.</text>
</comment>
<gene>
    <name evidence="3" type="ORF">LTR62_008424</name>
</gene>
<feature type="region of interest" description="Disordered" evidence="1">
    <location>
        <begin position="366"/>
        <end position="854"/>
    </location>
</feature>
<evidence type="ECO:0000313" key="3">
    <source>
        <dbReference type="EMBL" id="KAK5108328.1"/>
    </source>
</evidence>
<dbReference type="InterPro" id="IPR052981">
    <property type="entry name" value="Ingression_C2_domain"/>
</dbReference>
<feature type="compositionally biased region" description="Low complexity" evidence="1">
    <location>
        <begin position="687"/>
        <end position="697"/>
    </location>
</feature>
<feature type="compositionally biased region" description="Polar residues" evidence="1">
    <location>
        <begin position="181"/>
        <end position="193"/>
    </location>
</feature>
<dbReference type="Proteomes" id="UP001310890">
    <property type="component" value="Unassembled WGS sequence"/>
</dbReference>
<feature type="compositionally biased region" description="Polar residues" evidence="1">
    <location>
        <begin position="522"/>
        <end position="546"/>
    </location>
</feature>
<dbReference type="PANTHER" id="PTHR47052">
    <property type="entry name" value="CONSERVED SERINE PROLINE-RICH PROTEIN (AFU_ORTHOLOGUE AFUA_2G01790)"/>
    <property type="match status" value="1"/>
</dbReference>
<feature type="compositionally biased region" description="Polar residues" evidence="1">
    <location>
        <begin position="598"/>
        <end position="614"/>
    </location>
</feature>
<feature type="compositionally biased region" description="Polar residues" evidence="1">
    <location>
        <begin position="336"/>
        <end position="346"/>
    </location>
</feature>
<dbReference type="SUPFAM" id="SSF49562">
    <property type="entry name" value="C2 domain (Calcium/lipid-binding domain, CaLB)"/>
    <property type="match status" value="1"/>
</dbReference>
<dbReference type="InterPro" id="IPR035892">
    <property type="entry name" value="C2_domain_sf"/>
</dbReference>
<feature type="compositionally biased region" description="Low complexity" evidence="1">
    <location>
        <begin position="779"/>
        <end position="792"/>
    </location>
</feature>
<dbReference type="PROSITE" id="PS50004">
    <property type="entry name" value="C2"/>
    <property type="match status" value="1"/>
</dbReference>
<feature type="compositionally biased region" description="Gly residues" evidence="1">
    <location>
        <begin position="920"/>
        <end position="932"/>
    </location>
</feature>
<dbReference type="Pfam" id="PF00168">
    <property type="entry name" value="C2"/>
    <property type="match status" value="1"/>
</dbReference>
<evidence type="ECO:0000313" key="4">
    <source>
        <dbReference type="Proteomes" id="UP001310890"/>
    </source>
</evidence>
<reference evidence="3" key="1">
    <citation type="submission" date="2023-08" db="EMBL/GenBank/DDBJ databases">
        <title>Black Yeasts Isolated from many extreme environments.</title>
        <authorList>
            <person name="Coleine C."/>
            <person name="Stajich J.E."/>
            <person name="Selbmann L."/>
        </authorList>
    </citation>
    <scope>NUCLEOTIDE SEQUENCE</scope>
    <source>
        <strain evidence="3">CCFEE 5401</strain>
    </source>
</reference>
<dbReference type="AlphaFoldDB" id="A0AAN7TAN9"/>
<dbReference type="SMART" id="SM00239">
    <property type="entry name" value="C2"/>
    <property type="match status" value="1"/>
</dbReference>
<feature type="compositionally biased region" description="Gly residues" evidence="1">
    <location>
        <begin position="939"/>
        <end position="948"/>
    </location>
</feature>
<feature type="region of interest" description="Disordered" evidence="1">
    <location>
        <begin position="963"/>
        <end position="996"/>
    </location>
</feature>
<feature type="compositionally biased region" description="Basic and acidic residues" evidence="1">
    <location>
        <begin position="743"/>
        <end position="752"/>
    </location>
</feature>
<feature type="domain" description="C2" evidence="2">
    <location>
        <begin position="9"/>
        <end position="130"/>
    </location>
</feature>
<dbReference type="PANTHER" id="PTHR47052:SF3">
    <property type="entry name" value="INGRESSION PROTEIN 1"/>
    <property type="match status" value="1"/>
</dbReference>
<dbReference type="EMBL" id="JAVRRL010000089">
    <property type="protein sequence ID" value="KAK5108328.1"/>
    <property type="molecule type" value="Genomic_DNA"/>
</dbReference>
<feature type="compositionally biased region" description="Polar residues" evidence="1">
    <location>
        <begin position="660"/>
        <end position="679"/>
    </location>
</feature>
<feature type="compositionally biased region" description="Low complexity" evidence="1">
    <location>
        <begin position="805"/>
        <end position="822"/>
    </location>
</feature>
<feature type="region of interest" description="Disordered" evidence="1">
    <location>
        <begin position="160"/>
        <end position="349"/>
    </location>
</feature>
<feature type="compositionally biased region" description="Polar residues" evidence="1">
    <location>
        <begin position="435"/>
        <end position="468"/>
    </location>
</feature>
<organism evidence="3 4">
    <name type="scientific">Meristemomyces frigidus</name>
    <dbReference type="NCBI Taxonomy" id="1508187"/>
    <lineage>
        <taxon>Eukaryota</taxon>
        <taxon>Fungi</taxon>
        <taxon>Dikarya</taxon>
        <taxon>Ascomycota</taxon>
        <taxon>Pezizomycotina</taxon>
        <taxon>Dothideomycetes</taxon>
        <taxon>Dothideomycetidae</taxon>
        <taxon>Mycosphaerellales</taxon>
        <taxon>Teratosphaeriaceae</taxon>
        <taxon>Meristemomyces</taxon>
    </lineage>
</organism>
<dbReference type="Gene3D" id="2.60.40.150">
    <property type="entry name" value="C2 domain"/>
    <property type="match status" value="1"/>
</dbReference>
<proteinExistence type="predicted"/>
<feature type="region of interest" description="Disordered" evidence="1">
    <location>
        <begin position="869"/>
        <end position="949"/>
    </location>
</feature>